<dbReference type="NCBIfam" id="NF047389">
    <property type="entry name" value="ATPase_Sll1717"/>
    <property type="match status" value="1"/>
</dbReference>
<proteinExistence type="predicted"/>
<dbReference type="EMBL" id="CP094534">
    <property type="protein sequence ID" value="UOE35342.1"/>
    <property type="molecule type" value="Genomic_DNA"/>
</dbReference>
<name>A0ABY4BAL3_9BACT</name>
<evidence type="ECO:0008006" key="3">
    <source>
        <dbReference type="Google" id="ProtNLM"/>
    </source>
</evidence>
<organism evidence="1 2">
    <name type="scientific">Hymenobacter monticola</name>
    <dbReference type="NCBI Taxonomy" id="1705399"/>
    <lineage>
        <taxon>Bacteria</taxon>
        <taxon>Pseudomonadati</taxon>
        <taxon>Bacteroidota</taxon>
        <taxon>Cytophagia</taxon>
        <taxon>Cytophagales</taxon>
        <taxon>Hymenobacteraceae</taxon>
        <taxon>Hymenobacter</taxon>
    </lineage>
</organism>
<dbReference type="Proteomes" id="UP000831390">
    <property type="component" value="Chromosome"/>
</dbReference>
<sequence length="543" mass="62436">MANKFTFRRNLDVGSLEAETDSFLIEAFTDKGDISVLKDTENVRSIVVGRTGSGKSALLTYLETVEENTKRINPEAMSLKYLSNSDIIKYLKGLGTNLDLFYKVLWKHVFIVEFLKMQFGDDVNKENGAISSFIQRFLMGNKKRTLLEYLRKYHDDGFWEKTDIRVRTIEDQVKRGLTTELKLAPEALQKLFNGTLKFEMGDVLVDKKEIANRAQKVISELQADSIYQVYDILKEDIFNTRQKRFYIIIDDLDKDWVDITIVYDLIRALVITINELKGIPGIKVIIALRDNLYEKALQETEARRMQREKFRQLNLNLEWNHASLKELLNKRLALLMRRQYSRETPTIDDIMPKSGSGKLSGFDYMIQRTLLRPRDIIAFFNKCIEKANGNSIITRAILNQAEQEYSRERLEAIDDEWAENFGSIKPLCEFLKGGPPSFKISDLSVTDLERTLLAEIRDNTSQAYKIANDYVLGVNYTFQDALKSIVTILYRVGVLGVKLSPSDATIYTHTSSKSLDPADITENTKCYVHLMFHAALKIALKTE</sequence>
<gene>
    <name evidence="1" type="ORF">MTP16_06755</name>
</gene>
<reference evidence="1 2" key="1">
    <citation type="submission" date="2022-03" db="EMBL/GenBank/DDBJ databases">
        <title>Hymenobactersp. isolated from the air.</title>
        <authorList>
            <person name="Won M."/>
            <person name="Kwon S.-W."/>
        </authorList>
    </citation>
    <scope>NUCLEOTIDE SEQUENCE [LARGE SCALE GENOMIC DNA]</scope>
    <source>
        <strain evidence="1 2">KACC 22596</strain>
    </source>
</reference>
<dbReference type="InterPro" id="IPR027417">
    <property type="entry name" value="P-loop_NTPase"/>
</dbReference>
<evidence type="ECO:0000313" key="2">
    <source>
        <dbReference type="Proteomes" id="UP000831390"/>
    </source>
</evidence>
<accession>A0ABY4BAL3</accession>
<evidence type="ECO:0000313" key="1">
    <source>
        <dbReference type="EMBL" id="UOE35342.1"/>
    </source>
</evidence>
<dbReference type="SUPFAM" id="SSF52540">
    <property type="entry name" value="P-loop containing nucleoside triphosphate hydrolases"/>
    <property type="match status" value="1"/>
</dbReference>
<dbReference type="RefSeq" id="WP_243517113.1">
    <property type="nucleotide sequence ID" value="NZ_CP094534.1"/>
</dbReference>
<protein>
    <recommendedName>
        <fullName evidence="3">DNA repair ATPase</fullName>
    </recommendedName>
</protein>
<keyword evidence="2" id="KW-1185">Reference proteome</keyword>
<dbReference type="InterPro" id="IPR059206">
    <property type="entry name" value="Sll1717-like"/>
</dbReference>